<protein>
    <submittedName>
        <fullName evidence="2">Uncharacterized protein</fullName>
    </submittedName>
</protein>
<keyword evidence="3" id="KW-1185">Reference proteome</keyword>
<dbReference type="STRING" id="502025.Hoch_1329"/>
<evidence type="ECO:0000313" key="3">
    <source>
        <dbReference type="Proteomes" id="UP000001880"/>
    </source>
</evidence>
<reference evidence="2 3" key="1">
    <citation type="journal article" date="2010" name="Stand. Genomic Sci.">
        <title>Complete genome sequence of Haliangium ochraceum type strain (SMP-2).</title>
        <authorList>
            <consortium name="US DOE Joint Genome Institute (JGI-PGF)"/>
            <person name="Ivanova N."/>
            <person name="Daum C."/>
            <person name="Lang E."/>
            <person name="Abt B."/>
            <person name="Kopitz M."/>
            <person name="Saunders E."/>
            <person name="Lapidus A."/>
            <person name="Lucas S."/>
            <person name="Glavina Del Rio T."/>
            <person name="Nolan M."/>
            <person name="Tice H."/>
            <person name="Copeland A."/>
            <person name="Cheng J.F."/>
            <person name="Chen F."/>
            <person name="Bruce D."/>
            <person name="Goodwin L."/>
            <person name="Pitluck S."/>
            <person name="Mavromatis K."/>
            <person name="Pati A."/>
            <person name="Mikhailova N."/>
            <person name="Chen A."/>
            <person name="Palaniappan K."/>
            <person name="Land M."/>
            <person name="Hauser L."/>
            <person name="Chang Y.J."/>
            <person name="Jeffries C.D."/>
            <person name="Detter J.C."/>
            <person name="Brettin T."/>
            <person name="Rohde M."/>
            <person name="Goker M."/>
            <person name="Bristow J."/>
            <person name="Markowitz V."/>
            <person name="Eisen J.A."/>
            <person name="Hugenholtz P."/>
            <person name="Kyrpides N.C."/>
            <person name="Klenk H.P."/>
        </authorList>
    </citation>
    <scope>NUCLEOTIDE SEQUENCE [LARGE SCALE GENOMIC DNA]</scope>
    <source>
        <strain evidence="3">DSM 14365 / CIP 107738 / JCM 11303 / AJ 13395 / SMP-2</strain>
    </source>
</reference>
<dbReference type="EMBL" id="CP001804">
    <property type="protein sequence ID" value="ACY13886.1"/>
    <property type="molecule type" value="Genomic_DNA"/>
</dbReference>
<proteinExistence type="predicted"/>
<sequence length="59" mass="6510">MSVRVQHLRCLGEGCDIGRALRIVVQGPVPTSAKAQVSRHEGEPESIRATNRHDQSNYV</sequence>
<evidence type="ECO:0000256" key="1">
    <source>
        <dbReference type="SAM" id="MobiDB-lite"/>
    </source>
</evidence>
<dbReference type="Proteomes" id="UP000001880">
    <property type="component" value="Chromosome"/>
</dbReference>
<evidence type="ECO:0000313" key="2">
    <source>
        <dbReference type="EMBL" id="ACY13886.1"/>
    </source>
</evidence>
<gene>
    <name evidence="2" type="ordered locus">Hoch_1329</name>
</gene>
<accession>D0LTJ1</accession>
<name>D0LTJ1_HALO1</name>
<organism evidence="2 3">
    <name type="scientific">Haliangium ochraceum (strain DSM 14365 / JCM 11303 / SMP-2)</name>
    <dbReference type="NCBI Taxonomy" id="502025"/>
    <lineage>
        <taxon>Bacteria</taxon>
        <taxon>Pseudomonadati</taxon>
        <taxon>Myxococcota</taxon>
        <taxon>Polyangia</taxon>
        <taxon>Haliangiales</taxon>
        <taxon>Kofleriaceae</taxon>
        <taxon>Haliangium</taxon>
    </lineage>
</organism>
<feature type="compositionally biased region" description="Basic and acidic residues" evidence="1">
    <location>
        <begin position="38"/>
        <end position="59"/>
    </location>
</feature>
<feature type="region of interest" description="Disordered" evidence="1">
    <location>
        <begin position="29"/>
        <end position="59"/>
    </location>
</feature>
<dbReference type="HOGENOM" id="CLU_2954135_0_0_7"/>
<dbReference type="AlphaFoldDB" id="D0LTJ1"/>
<dbReference type="KEGG" id="hoh:Hoch_1329"/>